<dbReference type="GeneID" id="9475462"/>
<dbReference type="RefSeq" id="XP_002897992.1">
    <property type="nucleotide sequence ID" value="XM_002897946.1"/>
</dbReference>
<evidence type="ECO:0000313" key="3">
    <source>
        <dbReference type="Proteomes" id="UP000006643"/>
    </source>
</evidence>
<evidence type="ECO:0000313" key="2">
    <source>
        <dbReference type="EMBL" id="EEY64489.1"/>
    </source>
</evidence>
<dbReference type="InParanoid" id="D0NSE4"/>
<protein>
    <submittedName>
        <fullName evidence="2">Uncharacterized protein</fullName>
    </submittedName>
</protein>
<gene>
    <name evidence="2" type="ORF">PITG_15717</name>
</gene>
<organism evidence="2 3">
    <name type="scientific">Phytophthora infestans (strain T30-4)</name>
    <name type="common">Potato late blight agent</name>
    <dbReference type="NCBI Taxonomy" id="403677"/>
    <lineage>
        <taxon>Eukaryota</taxon>
        <taxon>Sar</taxon>
        <taxon>Stramenopiles</taxon>
        <taxon>Oomycota</taxon>
        <taxon>Peronosporomycetes</taxon>
        <taxon>Peronosporales</taxon>
        <taxon>Peronosporaceae</taxon>
        <taxon>Phytophthora</taxon>
    </lineage>
</organism>
<sequence length="85" mass="9864">MHHQDQELHQKQYHEHNHENEHKHEEEQGMESELVLVQQQSEVANSDTVLFELHGVASAATTVHYNYIFAEVVVSESEKFPNDSP</sequence>
<evidence type="ECO:0000256" key="1">
    <source>
        <dbReference type="SAM" id="MobiDB-lite"/>
    </source>
</evidence>
<dbReference type="KEGG" id="pif:PITG_15717"/>
<name>D0NSE4_PHYIT</name>
<keyword evidence="3" id="KW-1185">Reference proteome</keyword>
<dbReference type="AlphaFoldDB" id="D0NSE4"/>
<dbReference type="EMBL" id="DS028157">
    <property type="protein sequence ID" value="EEY64489.1"/>
    <property type="molecule type" value="Genomic_DNA"/>
</dbReference>
<dbReference type="Proteomes" id="UP000006643">
    <property type="component" value="Unassembled WGS sequence"/>
</dbReference>
<dbReference type="VEuPathDB" id="FungiDB:PITG_15717"/>
<proteinExistence type="predicted"/>
<feature type="region of interest" description="Disordered" evidence="1">
    <location>
        <begin position="1"/>
        <end position="33"/>
    </location>
</feature>
<reference evidence="3" key="1">
    <citation type="journal article" date="2009" name="Nature">
        <title>Genome sequence and analysis of the Irish potato famine pathogen Phytophthora infestans.</title>
        <authorList>
            <consortium name="The Broad Institute Genome Sequencing Platform"/>
            <person name="Haas B.J."/>
            <person name="Kamoun S."/>
            <person name="Zody M.C."/>
            <person name="Jiang R.H."/>
            <person name="Handsaker R.E."/>
            <person name="Cano L.M."/>
            <person name="Grabherr M."/>
            <person name="Kodira C.D."/>
            <person name="Raffaele S."/>
            <person name="Torto-Alalibo T."/>
            <person name="Bozkurt T.O."/>
            <person name="Ah-Fong A.M."/>
            <person name="Alvarado L."/>
            <person name="Anderson V.L."/>
            <person name="Armstrong M.R."/>
            <person name="Avrova A."/>
            <person name="Baxter L."/>
            <person name="Beynon J."/>
            <person name="Boevink P.C."/>
            <person name="Bollmann S.R."/>
            <person name="Bos J.I."/>
            <person name="Bulone V."/>
            <person name="Cai G."/>
            <person name="Cakir C."/>
            <person name="Carrington J.C."/>
            <person name="Chawner M."/>
            <person name="Conti L."/>
            <person name="Costanzo S."/>
            <person name="Ewan R."/>
            <person name="Fahlgren N."/>
            <person name="Fischbach M.A."/>
            <person name="Fugelstad J."/>
            <person name="Gilroy E.M."/>
            <person name="Gnerre S."/>
            <person name="Green P.J."/>
            <person name="Grenville-Briggs L.J."/>
            <person name="Griffith J."/>
            <person name="Grunwald N.J."/>
            <person name="Horn K."/>
            <person name="Horner N.R."/>
            <person name="Hu C.H."/>
            <person name="Huitema E."/>
            <person name="Jeong D.H."/>
            <person name="Jones A.M."/>
            <person name="Jones J.D."/>
            <person name="Jones R.W."/>
            <person name="Karlsson E.K."/>
            <person name="Kunjeti S.G."/>
            <person name="Lamour K."/>
            <person name="Liu Z."/>
            <person name="Ma L."/>
            <person name="Maclean D."/>
            <person name="Chibucos M.C."/>
            <person name="McDonald H."/>
            <person name="McWalters J."/>
            <person name="Meijer H.J."/>
            <person name="Morgan W."/>
            <person name="Morris P.F."/>
            <person name="Munro C.A."/>
            <person name="O'Neill K."/>
            <person name="Ospina-Giraldo M."/>
            <person name="Pinzon A."/>
            <person name="Pritchard L."/>
            <person name="Ramsahoye B."/>
            <person name="Ren Q."/>
            <person name="Restrepo S."/>
            <person name="Roy S."/>
            <person name="Sadanandom A."/>
            <person name="Savidor A."/>
            <person name="Schornack S."/>
            <person name="Schwartz D.C."/>
            <person name="Schumann U.D."/>
            <person name="Schwessinger B."/>
            <person name="Seyer L."/>
            <person name="Sharpe T."/>
            <person name="Silvar C."/>
            <person name="Song J."/>
            <person name="Studholme D.J."/>
            <person name="Sykes S."/>
            <person name="Thines M."/>
            <person name="van de Vondervoort P.J."/>
            <person name="Phuntumart V."/>
            <person name="Wawra S."/>
            <person name="Weide R."/>
            <person name="Win J."/>
            <person name="Young C."/>
            <person name="Zhou S."/>
            <person name="Fry W."/>
            <person name="Meyers B.C."/>
            <person name="van West P."/>
            <person name="Ristaino J."/>
            <person name="Govers F."/>
            <person name="Birch P.R."/>
            <person name="Whisson S.C."/>
            <person name="Judelson H.S."/>
            <person name="Nusbaum C."/>
        </authorList>
    </citation>
    <scope>NUCLEOTIDE SEQUENCE [LARGE SCALE GENOMIC DNA]</scope>
    <source>
        <strain evidence="3">T30-4</strain>
    </source>
</reference>
<accession>D0NSE4</accession>
<dbReference type="HOGENOM" id="CLU_2517464_0_0_1"/>
<feature type="compositionally biased region" description="Basic and acidic residues" evidence="1">
    <location>
        <begin position="1"/>
        <end position="27"/>
    </location>
</feature>